<protein>
    <submittedName>
        <fullName evidence="1">Uncharacterized protein</fullName>
    </submittedName>
</protein>
<comment type="caution">
    <text evidence="1">The sequence shown here is derived from an EMBL/GenBank/DDBJ whole genome shotgun (WGS) entry which is preliminary data.</text>
</comment>
<sequence>MATLDVKFSKFDNRPWGFRLAGGSDFPEPLTVIRVSEGSLAECMGLKVGDVVVKLNDQDVSELTHGQAHEALVLAGNNFVLAVRRTEDPSKVIEEIQEKIEPYMLPIEKILFDPLEEKREGTPDEVSEIKDESVLPPEPEAEKVEAEIYPEKPRDEYSEKIPNKDLTDEEIAQLILDEEEVLNEKGVLGVNFKKIRPRAPLFKQSEVFKELVKEELVKEEPAQAQHLKRHTTFLQRPERAPPKPRTNSQSESDKPSGEQTDSEGYKVVIKKQPKKSVTERLLERGLIEPSRLAKTPSQSEVNGELTLPTPLPARPNWYLSSCTIVNSDGTSLRVDNDSDNKQTDIEEDPSVTEKIYLRDYTDNTDLADLQKQIDSTDLTDLEDQPTVTDQSHLAESSELDDLTDLTYLLEQTELKHLTELEESIDLTDLADFTDLTDLLKRTEFTLCTGLTDSPEQTDSLDLNDYTDSLDLTDLTDHSTMISINEESAPTIVPCSGTITSPRKKQRLCRRGRYAKRCLSRAFDSLKSSSNSTKSPSGGKFKPRLVRRPHYFERIVGKGLNLDTPNDQRRRSSVADEGLLQVLMLASLAHSLRDTYDTEILHRGSSRRNSRRASSCRRDSQAANSFENGLFAFRAAHEQQQLNSFQSRCAEGRRRLSVMSIAIADKVNRAIGTDVARGIAYALVPCASALAFFMFNYAKRYNAQAIADARG</sequence>
<keyword evidence="2" id="KW-1185">Reference proteome</keyword>
<dbReference type="Proteomes" id="UP001239111">
    <property type="component" value="Chromosome 2"/>
</dbReference>
<gene>
    <name evidence="1" type="ORF">QAD02_015772</name>
</gene>
<proteinExistence type="predicted"/>
<evidence type="ECO:0000313" key="2">
    <source>
        <dbReference type="Proteomes" id="UP001239111"/>
    </source>
</evidence>
<reference evidence="1" key="1">
    <citation type="submission" date="2023-04" db="EMBL/GenBank/DDBJ databases">
        <title>A chromosome-level genome assembly of the parasitoid wasp Eretmocerus hayati.</title>
        <authorList>
            <person name="Zhong Y."/>
            <person name="Liu S."/>
            <person name="Liu Y."/>
        </authorList>
    </citation>
    <scope>NUCLEOTIDE SEQUENCE</scope>
    <source>
        <strain evidence="1">ZJU_SS_LIU_2023</strain>
    </source>
</reference>
<accession>A0ACC2P998</accession>
<evidence type="ECO:0000313" key="1">
    <source>
        <dbReference type="EMBL" id="KAJ8679985.1"/>
    </source>
</evidence>
<organism evidence="1 2">
    <name type="scientific">Eretmocerus hayati</name>
    <dbReference type="NCBI Taxonomy" id="131215"/>
    <lineage>
        <taxon>Eukaryota</taxon>
        <taxon>Metazoa</taxon>
        <taxon>Ecdysozoa</taxon>
        <taxon>Arthropoda</taxon>
        <taxon>Hexapoda</taxon>
        <taxon>Insecta</taxon>
        <taxon>Pterygota</taxon>
        <taxon>Neoptera</taxon>
        <taxon>Endopterygota</taxon>
        <taxon>Hymenoptera</taxon>
        <taxon>Apocrita</taxon>
        <taxon>Proctotrupomorpha</taxon>
        <taxon>Chalcidoidea</taxon>
        <taxon>Aphelinidae</taxon>
        <taxon>Aphelininae</taxon>
        <taxon>Eretmocerus</taxon>
    </lineage>
</organism>
<dbReference type="EMBL" id="CM056742">
    <property type="protein sequence ID" value="KAJ8679985.1"/>
    <property type="molecule type" value="Genomic_DNA"/>
</dbReference>
<name>A0ACC2P998_9HYME</name>